<evidence type="ECO:0000256" key="2">
    <source>
        <dbReference type="PIRSR" id="PIRSR605754-1"/>
    </source>
</evidence>
<feature type="region of interest" description="Disordered" evidence="3">
    <location>
        <begin position="37"/>
        <end position="67"/>
    </location>
</feature>
<feature type="active site" description="Acyl-thioester intermediate" evidence="2">
    <location>
        <position position="232"/>
    </location>
</feature>
<dbReference type="NCBIfam" id="NF033747">
    <property type="entry name" value="class_E_sortase"/>
    <property type="match status" value="1"/>
</dbReference>
<dbReference type="InterPro" id="IPR042003">
    <property type="entry name" value="Sortase_E"/>
</dbReference>
<proteinExistence type="predicted"/>
<evidence type="ECO:0000313" key="5">
    <source>
        <dbReference type="Proteomes" id="UP000218810"/>
    </source>
</evidence>
<reference evidence="5" key="1">
    <citation type="submission" date="2017-09" db="EMBL/GenBank/DDBJ databases">
        <authorList>
            <person name="Zhang Y."/>
            <person name="Huang X."/>
            <person name="Liu J."/>
            <person name="Lu L."/>
            <person name="Peng K."/>
        </authorList>
    </citation>
    <scope>NUCLEOTIDE SEQUENCE [LARGE SCALE GENOMIC DNA]</scope>
    <source>
        <strain evidence="5">S-XJ-1</strain>
    </source>
</reference>
<dbReference type="Pfam" id="PF04203">
    <property type="entry name" value="Sortase"/>
    <property type="match status" value="1"/>
</dbReference>
<keyword evidence="5" id="KW-1185">Reference proteome</keyword>
<protein>
    <submittedName>
        <fullName evidence="4">Class E sortase</fullName>
    </submittedName>
</protein>
<dbReference type="Proteomes" id="UP000218810">
    <property type="component" value="Unassembled WGS sequence"/>
</dbReference>
<accession>A0A2A2WQY7</accession>
<dbReference type="InterPro" id="IPR023365">
    <property type="entry name" value="Sortase_dom-sf"/>
</dbReference>
<dbReference type="SUPFAM" id="SSF63817">
    <property type="entry name" value="Sortase"/>
    <property type="match status" value="1"/>
</dbReference>
<dbReference type="CDD" id="cd05830">
    <property type="entry name" value="Sortase_E"/>
    <property type="match status" value="1"/>
</dbReference>
<dbReference type="InterPro" id="IPR005754">
    <property type="entry name" value="Sortase"/>
</dbReference>
<dbReference type="InterPro" id="IPR053465">
    <property type="entry name" value="Sortase_Class_E"/>
</dbReference>
<dbReference type="Gene3D" id="2.40.260.10">
    <property type="entry name" value="Sortase"/>
    <property type="match status" value="1"/>
</dbReference>
<evidence type="ECO:0000256" key="3">
    <source>
        <dbReference type="SAM" id="MobiDB-lite"/>
    </source>
</evidence>
<comment type="caution">
    <text evidence="4">The sequence shown here is derived from an EMBL/GenBank/DDBJ whole genome shotgun (WGS) entry which is preliminary data.</text>
</comment>
<evidence type="ECO:0000313" key="4">
    <source>
        <dbReference type="EMBL" id="PAY23443.1"/>
    </source>
</evidence>
<keyword evidence="1" id="KW-0378">Hydrolase</keyword>
<organism evidence="4 5">
    <name type="scientific">Dietzia natronolimnaea</name>
    <dbReference type="NCBI Taxonomy" id="161920"/>
    <lineage>
        <taxon>Bacteria</taxon>
        <taxon>Bacillati</taxon>
        <taxon>Actinomycetota</taxon>
        <taxon>Actinomycetes</taxon>
        <taxon>Mycobacteriales</taxon>
        <taxon>Dietziaceae</taxon>
        <taxon>Dietzia</taxon>
    </lineage>
</organism>
<sequence length="266" mass="28309">MLGEVLVTLGVVLALFVVYQVWWTDLDAARAQSAADADLDRQWDTADNPRMRGGVPEDAEDAEERDPALSGLADGTAFARLYIPAFGSDYRFAVVSGTSDAALETGPGHYTGTQGPGQPGNFAVAGHRVGRGSPFNDLDALRSCDALVYATADRWLIYRVLPVDAPDPDSAREQAAECLPAELADRATSGPYEGLSGMSVVRPEDVWVIDAVPGRAEPPSPELLPLTTLTTCHPQFSAAERLVVHAVLERSEPRVAGEAPVELGGR</sequence>
<dbReference type="GO" id="GO:0016787">
    <property type="term" value="F:hydrolase activity"/>
    <property type="evidence" value="ECO:0007669"/>
    <property type="project" value="UniProtKB-KW"/>
</dbReference>
<dbReference type="AlphaFoldDB" id="A0A2A2WQY7"/>
<feature type="compositionally biased region" description="Basic and acidic residues" evidence="3">
    <location>
        <begin position="38"/>
        <end position="50"/>
    </location>
</feature>
<dbReference type="EMBL" id="NTGA01000015">
    <property type="protein sequence ID" value="PAY23443.1"/>
    <property type="molecule type" value="Genomic_DNA"/>
</dbReference>
<name>A0A2A2WQY7_9ACTN</name>
<evidence type="ECO:0000256" key="1">
    <source>
        <dbReference type="ARBA" id="ARBA00022801"/>
    </source>
</evidence>
<feature type="active site" description="Proton donor/acceptor" evidence="2">
    <location>
        <position position="127"/>
    </location>
</feature>
<gene>
    <name evidence="4" type="ORF">CEY15_08850</name>
</gene>